<dbReference type="Gene3D" id="3.20.20.370">
    <property type="entry name" value="Glycoside hydrolase/deacetylase"/>
    <property type="match status" value="1"/>
</dbReference>
<dbReference type="PANTHER" id="PTHR10587">
    <property type="entry name" value="GLYCOSYL TRANSFERASE-RELATED"/>
    <property type="match status" value="1"/>
</dbReference>
<dbReference type="KEGG" id="acm:AciX9_0417"/>
<evidence type="ECO:0000259" key="4">
    <source>
        <dbReference type="Pfam" id="PF01522"/>
    </source>
</evidence>
<dbReference type="Pfam" id="PF01522">
    <property type="entry name" value="Polysacc_deac_1"/>
    <property type="match status" value="1"/>
</dbReference>
<dbReference type="OrthoDB" id="115239at2"/>
<name>E8WXF6_GRATM</name>
<organism evidence="6">
    <name type="scientific">Granulicella tundricola (strain ATCC BAA-1859 / DSM 23138 / MP5ACTX9)</name>
    <dbReference type="NCBI Taxonomy" id="1198114"/>
    <lineage>
        <taxon>Bacteria</taxon>
        <taxon>Pseudomonadati</taxon>
        <taxon>Acidobacteriota</taxon>
        <taxon>Terriglobia</taxon>
        <taxon>Terriglobales</taxon>
        <taxon>Acidobacteriaceae</taxon>
        <taxon>Granulicella</taxon>
    </lineage>
</organism>
<dbReference type="PaxDb" id="1198114-AciX9_0417"/>
<protein>
    <submittedName>
        <fullName evidence="5">Polysaccharide deacetylase</fullName>
    </submittedName>
</protein>
<evidence type="ECO:0000256" key="2">
    <source>
        <dbReference type="ARBA" id="ARBA00022801"/>
    </source>
</evidence>
<dbReference type="GO" id="GO:0005975">
    <property type="term" value="P:carbohydrate metabolic process"/>
    <property type="evidence" value="ECO:0007669"/>
    <property type="project" value="InterPro"/>
</dbReference>
<evidence type="ECO:0000313" key="6">
    <source>
        <dbReference type="Proteomes" id="UP000000343"/>
    </source>
</evidence>
<dbReference type="RefSeq" id="WP_013578817.1">
    <property type="nucleotide sequence ID" value="NC_015064.1"/>
</dbReference>
<dbReference type="EMBL" id="CP002480">
    <property type="protein sequence ID" value="ADW67489.1"/>
    <property type="molecule type" value="Genomic_DNA"/>
</dbReference>
<dbReference type="InterPro" id="IPR011330">
    <property type="entry name" value="Glyco_hydro/deAcase_b/a-brl"/>
</dbReference>
<dbReference type="GO" id="GO:0016810">
    <property type="term" value="F:hydrolase activity, acting on carbon-nitrogen (but not peptide) bonds"/>
    <property type="evidence" value="ECO:0007669"/>
    <property type="project" value="InterPro"/>
</dbReference>
<proteinExistence type="predicted"/>
<dbReference type="SUPFAM" id="SSF88713">
    <property type="entry name" value="Glycoside hydrolase/deacetylase"/>
    <property type="match status" value="1"/>
</dbReference>
<accession>E8WXF6</accession>
<evidence type="ECO:0000256" key="1">
    <source>
        <dbReference type="ARBA" id="ARBA00022723"/>
    </source>
</evidence>
<keyword evidence="1" id="KW-0479">Metal-binding</keyword>
<keyword evidence="6" id="KW-1185">Reference proteome</keyword>
<sequence length="299" mass="33577">MRCWAVVLLGFICLGAASGQQMAITFDDLPAHGSLPPHETRLQVAESILKTLEAEKMPPVYGFINAVGVSSTPKEEVVLKAWRAAGQPLGNHTWSHPSLEAVSAGAFEQEIAKNEPMLKKYMDGQDWHWFRYPFLYEGETLEKRRAVRGWLAGHGYRIAEVNMDFGDYLWNDPYARCSAKGDKAAITRLHDSYLATADEYVGVFRKASAMVYGRDVKYILLMHIGAFDARMLPELLALYRARGFSFISLEEAEKDPAYADDPDIGVRGGGAQVELMMAKKKLRFPANHKPDKELEKMCR</sequence>
<dbReference type="GO" id="GO:0016020">
    <property type="term" value="C:membrane"/>
    <property type="evidence" value="ECO:0007669"/>
    <property type="project" value="TreeGrafter"/>
</dbReference>
<dbReference type="PANTHER" id="PTHR10587:SF133">
    <property type="entry name" value="CHITIN DEACETYLASE 1-RELATED"/>
    <property type="match status" value="1"/>
</dbReference>
<dbReference type="Proteomes" id="UP000000343">
    <property type="component" value="Chromosome"/>
</dbReference>
<feature type="chain" id="PRO_5003234142" evidence="3">
    <location>
        <begin position="24"/>
        <end position="299"/>
    </location>
</feature>
<reference evidence="6" key="1">
    <citation type="submission" date="2011-01" db="EMBL/GenBank/DDBJ databases">
        <title>Complete sequence of chromosome of Acidobacterium sp. MP5ACTX9.</title>
        <authorList>
            <consortium name="US DOE Joint Genome Institute"/>
            <person name="Lucas S."/>
            <person name="Copeland A."/>
            <person name="Lapidus A."/>
            <person name="Cheng J.-F."/>
            <person name="Goodwin L."/>
            <person name="Pitluck S."/>
            <person name="Teshima H."/>
            <person name="Detter J.C."/>
            <person name="Han C."/>
            <person name="Tapia R."/>
            <person name="Land M."/>
            <person name="Hauser L."/>
            <person name="Kyrpides N."/>
            <person name="Ivanova N."/>
            <person name="Ovchinnikova G."/>
            <person name="Pagani I."/>
            <person name="Rawat S.R."/>
            <person name="Mannisto M."/>
            <person name="Haggblom M.M."/>
            <person name="Woyke T."/>
        </authorList>
    </citation>
    <scope>NUCLEOTIDE SEQUENCE [LARGE SCALE GENOMIC DNA]</scope>
    <source>
        <strain evidence="6">MP5ACTX9</strain>
    </source>
</reference>
<dbReference type="InterPro" id="IPR002509">
    <property type="entry name" value="NODB_dom"/>
</dbReference>
<dbReference type="InterPro" id="IPR050248">
    <property type="entry name" value="Polysacc_deacetylase_ArnD"/>
</dbReference>
<feature type="signal peptide" evidence="3">
    <location>
        <begin position="1"/>
        <end position="23"/>
    </location>
</feature>
<evidence type="ECO:0000313" key="5">
    <source>
        <dbReference type="EMBL" id="ADW67489.1"/>
    </source>
</evidence>
<dbReference type="HOGENOM" id="CLU_071828_0_0_0"/>
<evidence type="ECO:0000256" key="3">
    <source>
        <dbReference type="SAM" id="SignalP"/>
    </source>
</evidence>
<dbReference type="CDD" id="cd10960">
    <property type="entry name" value="CE4_NodB_like_1"/>
    <property type="match status" value="1"/>
</dbReference>
<keyword evidence="2" id="KW-0378">Hydrolase</keyword>
<gene>
    <name evidence="5" type="ordered locus">AciX9_0417</name>
</gene>
<keyword evidence="3" id="KW-0732">Signal</keyword>
<feature type="domain" description="NodB homology" evidence="4">
    <location>
        <begin position="18"/>
        <end position="140"/>
    </location>
</feature>
<dbReference type="AlphaFoldDB" id="E8WXF6"/>
<dbReference type="eggNOG" id="COG0726">
    <property type="taxonomic scope" value="Bacteria"/>
</dbReference>
<dbReference type="GO" id="GO:0046872">
    <property type="term" value="F:metal ion binding"/>
    <property type="evidence" value="ECO:0007669"/>
    <property type="project" value="UniProtKB-KW"/>
</dbReference>